<dbReference type="InterPro" id="IPR015919">
    <property type="entry name" value="Cadherin-like_sf"/>
</dbReference>
<evidence type="ECO:0000256" key="7">
    <source>
        <dbReference type="SAM" id="SignalP"/>
    </source>
</evidence>
<feature type="domain" description="Cadherin" evidence="8">
    <location>
        <begin position="339"/>
        <end position="449"/>
    </location>
</feature>
<evidence type="ECO:0000256" key="5">
    <source>
        <dbReference type="PROSITE-ProRule" id="PRU00043"/>
    </source>
</evidence>
<dbReference type="GO" id="GO:0005912">
    <property type="term" value="C:adherens junction"/>
    <property type="evidence" value="ECO:0007669"/>
    <property type="project" value="TreeGrafter"/>
</dbReference>
<dbReference type="SUPFAM" id="SSF49313">
    <property type="entry name" value="Cadherin-like"/>
    <property type="match status" value="5"/>
</dbReference>
<dbReference type="Gene3D" id="2.60.40.60">
    <property type="entry name" value="Cadherins"/>
    <property type="match status" value="5"/>
</dbReference>
<dbReference type="SMART" id="SM00112">
    <property type="entry name" value="CA"/>
    <property type="match status" value="5"/>
</dbReference>
<keyword evidence="7" id="KW-0732">Signal</keyword>
<keyword evidence="3 5" id="KW-0106">Calcium</keyword>
<keyword evidence="6" id="KW-0812">Transmembrane</keyword>
<sequence length="831" mass="91162">MDIFLSLFLCVWLASGSVLAVTLQGLPATVSLQENSPAGTEVFCFKIGLSTGTSVVSRFPLLLNSNPLTNDFMVYMVNSTHAKVTVTGSPDLDFESSSNHFILRLLVVDNSAGFELQTLTVILTDVDEPPVFLDETSLLYIVEKSPPSLIYQPAVFDPENRPLTFALSPLNAAFSIDHSKGFLFTVKQLDYLTDPRRYYFNMSVNDGNNTSTKPLFINLINLNDDKPYFLNTITSFTIPEELSPGHMMANITAVVPSDSLYSSFIFYTISDNNYLAIHKYTGLVTIANRMDRDSVPLRDSPTITVTVTASFSPPGPPLINTINITVTVQDINDNPPICFADNQRREVPETEVKGALIATIMCTDNDVLPLFKEFIFTGLSCLGCSQLFALKTNQIILNGSLDYEDPGNLYTGNGYSLLITAVDKNDNNLKGDAFVYVTVTPVNEFAPMFHPVSYFYTISELLGSGVVIGSVNATDMDLPPTLLRYSIVSGGGAGGLRNIFHLDPIQGRITLLTHPDYEDTQTHVLIIRVVDGDPIRPRSATTTVVINVTEANDEPPVCGPNNTNLVVPVDLRLGTAVQGFTLSCTDRDSPPTSFIYSISGASNVNNHFGFSPSAGSNMSRLILVAPFGFSSGLDTQWSYRLTALISDANLRSGYDSARAPPQTGTVIINVRVVDPQITTVITTTTPRVTYINVETNTFNTGDWYVWFVLALGSFLLLLMLAYLLYKSCMYFSTKDCHCCEPTRIDGKEELITDRGSPMQEVLMEVTKVNTVFDREEVDPVTKRVYEYNSKSGARRWKDAIIVCDSAPIQPESSTLVISDNTANAQSSPRSG</sequence>
<dbReference type="GO" id="GO:0008013">
    <property type="term" value="F:beta-catenin binding"/>
    <property type="evidence" value="ECO:0007669"/>
    <property type="project" value="TreeGrafter"/>
</dbReference>
<dbReference type="InterPro" id="IPR039808">
    <property type="entry name" value="Cadherin"/>
</dbReference>
<evidence type="ECO:0000256" key="6">
    <source>
        <dbReference type="SAM" id="Phobius"/>
    </source>
</evidence>
<evidence type="ECO:0000259" key="8">
    <source>
        <dbReference type="PROSITE" id="PS50268"/>
    </source>
</evidence>
<evidence type="ECO:0000256" key="3">
    <source>
        <dbReference type="ARBA" id="ARBA00022837"/>
    </source>
</evidence>
<feature type="domain" description="Cadherin" evidence="8">
    <location>
        <begin position="109"/>
        <end position="229"/>
    </location>
</feature>
<dbReference type="AlphaFoldDB" id="A0A5N5NG85"/>
<keyword evidence="10" id="KW-1185">Reference proteome</keyword>
<dbReference type="GO" id="GO:0034332">
    <property type="term" value="P:adherens junction organization"/>
    <property type="evidence" value="ECO:0007669"/>
    <property type="project" value="TreeGrafter"/>
</dbReference>
<evidence type="ECO:0000313" key="9">
    <source>
        <dbReference type="EMBL" id="KAB5565611.1"/>
    </source>
</evidence>
<dbReference type="InterPro" id="IPR020894">
    <property type="entry name" value="Cadherin_CS"/>
</dbReference>
<feature type="transmembrane region" description="Helical" evidence="6">
    <location>
        <begin position="703"/>
        <end position="725"/>
    </location>
</feature>
<dbReference type="GO" id="GO:0016477">
    <property type="term" value="P:cell migration"/>
    <property type="evidence" value="ECO:0007669"/>
    <property type="project" value="TreeGrafter"/>
</dbReference>
<proteinExistence type="predicted"/>
<name>A0A5N5NG85_PANHP</name>
<dbReference type="PANTHER" id="PTHR24027">
    <property type="entry name" value="CADHERIN-23"/>
    <property type="match status" value="1"/>
</dbReference>
<keyword evidence="6" id="KW-1133">Transmembrane helix</keyword>
<dbReference type="Proteomes" id="UP000327468">
    <property type="component" value="Chromosome 9"/>
</dbReference>
<protein>
    <recommendedName>
        <fullName evidence="8">Cadherin domain-containing protein</fullName>
    </recommendedName>
</protein>
<evidence type="ECO:0000256" key="1">
    <source>
        <dbReference type="ARBA" id="ARBA00004370"/>
    </source>
</evidence>
<feature type="domain" description="Cadherin" evidence="8">
    <location>
        <begin position="559"/>
        <end position="688"/>
    </location>
</feature>
<dbReference type="GO" id="GO:0007043">
    <property type="term" value="P:cell-cell junction assembly"/>
    <property type="evidence" value="ECO:0007669"/>
    <property type="project" value="TreeGrafter"/>
</dbReference>
<evidence type="ECO:0000256" key="2">
    <source>
        <dbReference type="ARBA" id="ARBA00022737"/>
    </source>
</evidence>
<gene>
    <name evidence="9" type="ORF">PHYPO_G00243590</name>
</gene>
<keyword evidence="2" id="KW-0677">Repeat</keyword>
<dbReference type="PRINTS" id="PR00205">
    <property type="entry name" value="CADHERIN"/>
</dbReference>
<dbReference type="InterPro" id="IPR002126">
    <property type="entry name" value="Cadherin-like_dom"/>
</dbReference>
<keyword evidence="4 6" id="KW-0472">Membrane</keyword>
<dbReference type="GO" id="GO:0005509">
    <property type="term" value="F:calcium ion binding"/>
    <property type="evidence" value="ECO:0007669"/>
    <property type="project" value="UniProtKB-UniRule"/>
</dbReference>
<dbReference type="GO" id="GO:0016342">
    <property type="term" value="C:catenin complex"/>
    <property type="evidence" value="ECO:0007669"/>
    <property type="project" value="TreeGrafter"/>
</dbReference>
<dbReference type="PANTHER" id="PTHR24027:SF439">
    <property type="entry name" value="CADHERIN-RELATED FAMILY MEMBER 3"/>
    <property type="match status" value="1"/>
</dbReference>
<reference evidence="9 10" key="1">
    <citation type="submission" date="2019-06" db="EMBL/GenBank/DDBJ databases">
        <title>A chromosome-scale genome assembly of the striped catfish, Pangasianodon hypophthalmus.</title>
        <authorList>
            <person name="Wen M."/>
            <person name="Zahm M."/>
            <person name="Roques C."/>
            <person name="Cabau C."/>
            <person name="Klopp C."/>
            <person name="Donnadieu C."/>
            <person name="Jouanno E."/>
            <person name="Avarre J.-C."/>
            <person name="Campet M."/>
            <person name="Ha T.T.T."/>
            <person name="Dugue R."/>
            <person name="Lampietro C."/>
            <person name="Louis A."/>
            <person name="Herpin A."/>
            <person name="Echchiki A."/>
            <person name="Berthelot C."/>
            <person name="Parey E."/>
            <person name="Roest-Crollius H."/>
            <person name="Braasch I."/>
            <person name="Postlethwait J."/>
            <person name="Bobe J."/>
            <person name="Montfort J."/>
            <person name="Bouchez O."/>
            <person name="Begum T."/>
            <person name="Schartl M."/>
            <person name="Guiguen Y."/>
        </authorList>
    </citation>
    <scope>NUCLEOTIDE SEQUENCE [LARGE SCALE GENOMIC DNA]</scope>
    <source>
        <strain evidence="9 10">Indonesia</strain>
        <tissue evidence="9">Blood</tissue>
    </source>
</reference>
<dbReference type="GO" id="GO:0016339">
    <property type="term" value="P:calcium-dependent cell-cell adhesion via plasma membrane cell adhesion molecules"/>
    <property type="evidence" value="ECO:0007669"/>
    <property type="project" value="TreeGrafter"/>
</dbReference>
<dbReference type="GO" id="GO:0000902">
    <property type="term" value="P:cell morphogenesis"/>
    <property type="evidence" value="ECO:0007669"/>
    <property type="project" value="TreeGrafter"/>
</dbReference>
<accession>A0A5N5NG85</accession>
<comment type="subcellular location">
    <subcellularLocation>
        <location evidence="1">Membrane</location>
    </subcellularLocation>
</comment>
<comment type="caution">
    <text evidence="9">The sequence shown here is derived from an EMBL/GenBank/DDBJ whole genome shotgun (WGS) entry which is preliminary data.</text>
</comment>
<dbReference type="FunFam" id="2.60.40.60:FF:000231">
    <property type="entry name" value="Cadherin related family member 3"/>
    <property type="match status" value="1"/>
</dbReference>
<evidence type="ECO:0000256" key="4">
    <source>
        <dbReference type="ARBA" id="ARBA00023136"/>
    </source>
</evidence>
<dbReference type="CDD" id="cd11304">
    <property type="entry name" value="Cadherin_repeat"/>
    <property type="match status" value="4"/>
</dbReference>
<evidence type="ECO:0000313" key="10">
    <source>
        <dbReference type="Proteomes" id="UP000327468"/>
    </source>
</evidence>
<dbReference type="GO" id="GO:0045296">
    <property type="term" value="F:cadherin binding"/>
    <property type="evidence" value="ECO:0007669"/>
    <property type="project" value="TreeGrafter"/>
</dbReference>
<dbReference type="EMBL" id="VFJC01000010">
    <property type="protein sequence ID" value="KAB5565611.1"/>
    <property type="molecule type" value="Genomic_DNA"/>
</dbReference>
<feature type="signal peptide" evidence="7">
    <location>
        <begin position="1"/>
        <end position="20"/>
    </location>
</feature>
<feature type="domain" description="Cadherin" evidence="8">
    <location>
        <begin position="450"/>
        <end position="558"/>
    </location>
</feature>
<dbReference type="Pfam" id="PF00028">
    <property type="entry name" value="Cadherin"/>
    <property type="match status" value="1"/>
</dbReference>
<feature type="domain" description="Cadherin" evidence="8">
    <location>
        <begin position="230"/>
        <end position="338"/>
    </location>
</feature>
<dbReference type="PROSITE" id="PS50268">
    <property type="entry name" value="CADHERIN_2"/>
    <property type="match status" value="5"/>
</dbReference>
<organism evidence="9 10">
    <name type="scientific">Pangasianodon hypophthalmus</name>
    <name type="common">Striped catfish</name>
    <name type="synonym">Helicophagus hypophthalmus</name>
    <dbReference type="NCBI Taxonomy" id="310915"/>
    <lineage>
        <taxon>Eukaryota</taxon>
        <taxon>Metazoa</taxon>
        <taxon>Chordata</taxon>
        <taxon>Craniata</taxon>
        <taxon>Vertebrata</taxon>
        <taxon>Euteleostomi</taxon>
        <taxon>Actinopterygii</taxon>
        <taxon>Neopterygii</taxon>
        <taxon>Teleostei</taxon>
        <taxon>Ostariophysi</taxon>
        <taxon>Siluriformes</taxon>
        <taxon>Pangasiidae</taxon>
        <taxon>Pangasianodon</taxon>
    </lineage>
</organism>
<dbReference type="GO" id="GO:0044331">
    <property type="term" value="P:cell-cell adhesion mediated by cadherin"/>
    <property type="evidence" value="ECO:0007669"/>
    <property type="project" value="TreeGrafter"/>
</dbReference>
<feature type="chain" id="PRO_5024450251" description="Cadherin domain-containing protein" evidence="7">
    <location>
        <begin position="21"/>
        <end position="831"/>
    </location>
</feature>
<dbReference type="PROSITE" id="PS00232">
    <property type="entry name" value="CADHERIN_1"/>
    <property type="match status" value="1"/>
</dbReference>
<dbReference type="GO" id="GO:0007156">
    <property type="term" value="P:homophilic cell adhesion via plasma membrane adhesion molecules"/>
    <property type="evidence" value="ECO:0007669"/>
    <property type="project" value="InterPro"/>
</dbReference>